<dbReference type="EMBL" id="JAPFFF010000008">
    <property type="protein sequence ID" value="KAK8883530.1"/>
    <property type="molecule type" value="Genomic_DNA"/>
</dbReference>
<name>A0ABR2JXE0_9EUKA</name>
<proteinExistence type="predicted"/>
<comment type="caution">
    <text evidence="1">The sequence shown here is derived from an EMBL/GenBank/DDBJ whole genome shotgun (WGS) entry which is preliminary data.</text>
</comment>
<accession>A0ABR2JXE0</accession>
<keyword evidence="2" id="KW-1185">Reference proteome</keyword>
<evidence type="ECO:0000313" key="2">
    <source>
        <dbReference type="Proteomes" id="UP001470230"/>
    </source>
</evidence>
<sequence length="104" mass="11977">MKVITTSNMTVFLAGLTRELIVHRNTALEIHPWAIKRGLKGSQAYRYITVDNGNFDDHSYNLKLERLLSRIQSQRKSSVIGPIFHSIHSIKPMSELSIFQRIQI</sequence>
<dbReference type="Proteomes" id="UP001470230">
    <property type="component" value="Unassembled WGS sequence"/>
</dbReference>
<gene>
    <name evidence="1" type="ORF">M9Y10_042622</name>
</gene>
<organism evidence="1 2">
    <name type="scientific">Tritrichomonas musculus</name>
    <dbReference type="NCBI Taxonomy" id="1915356"/>
    <lineage>
        <taxon>Eukaryota</taxon>
        <taxon>Metamonada</taxon>
        <taxon>Parabasalia</taxon>
        <taxon>Tritrichomonadida</taxon>
        <taxon>Tritrichomonadidae</taxon>
        <taxon>Tritrichomonas</taxon>
    </lineage>
</organism>
<reference evidence="1 2" key="1">
    <citation type="submission" date="2024-04" db="EMBL/GenBank/DDBJ databases">
        <title>Tritrichomonas musculus Genome.</title>
        <authorList>
            <person name="Alves-Ferreira E."/>
            <person name="Grigg M."/>
            <person name="Lorenzi H."/>
            <person name="Galac M."/>
        </authorList>
    </citation>
    <scope>NUCLEOTIDE SEQUENCE [LARGE SCALE GENOMIC DNA]</scope>
    <source>
        <strain evidence="1 2">EAF2021</strain>
    </source>
</reference>
<evidence type="ECO:0000313" key="1">
    <source>
        <dbReference type="EMBL" id="KAK8883530.1"/>
    </source>
</evidence>
<protein>
    <submittedName>
        <fullName evidence="1">Uncharacterized protein</fullName>
    </submittedName>
</protein>